<evidence type="ECO:0008006" key="3">
    <source>
        <dbReference type="Google" id="ProtNLM"/>
    </source>
</evidence>
<dbReference type="OrthoDB" id="1652387at2"/>
<gene>
    <name evidence="1" type="ORF">SAMD00020551_1406</name>
</gene>
<evidence type="ECO:0000313" key="1">
    <source>
        <dbReference type="EMBL" id="GAM13268.1"/>
    </source>
</evidence>
<dbReference type="EMBL" id="BASE01000029">
    <property type="protein sequence ID" value="GAM13268.1"/>
    <property type="molecule type" value="Genomic_DNA"/>
</dbReference>
<dbReference type="NCBIfam" id="TIGR04129">
    <property type="entry name" value="CxxH_BA5709"/>
    <property type="match status" value="1"/>
</dbReference>
<dbReference type="InterPro" id="IPR025626">
    <property type="entry name" value="YyzF"/>
</dbReference>
<keyword evidence="2" id="KW-1185">Reference proteome</keyword>
<dbReference type="Proteomes" id="UP000031014">
    <property type="component" value="Unassembled WGS sequence"/>
</dbReference>
<organism evidence="1 2">
    <name type="scientific">Mesobacillus selenatarsenatis (strain DSM 18680 / JCM 14380 / FERM P-15431 / SF-1)</name>
    <dbReference type="NCBI Taxonomy" id="1321606"/>
    <lineage>
        <taxon>Bacteria</taxon>
        <taxon>Bacillati</taxon>
        <taxon>Bacillota</taxon>
        <taxon>Bacilli</taxon>
        <taxon>Bacillales</taxon>
        <taxon>Bacillaceae</taxon>
        <taxon>Mesobacillus</taxon>
    </lineage>
</organism>
<dbReference type="STRING" id="1321606.SAMD00020551_1406"/>
<comment type="caution">
    <text evidence="1">The sequence shown here is derived from an EMBL/GenBank/DDBJ whole genome shotgun (WGS) entry which is preliminary data.</text>
</comment>
<accession>A0A0A8X023</accession>
<dbReference type="RefSeq" id="WP_084135407.1">
    <property type="nucleotide sequence ID" value="NZ_BASE01000029.1"/>
</dbReference>
<name>A0A0A8X023_MESS1</name>
<evidence type="ECO:0000313" key="2">
    <source>
        <dbReference type="Proteomes" id="UP000031014"/>
    </source>
</evidence>
<protein>
    <recommendedName>
        <fullName evidence="3">CxxH/CxxC protein</fullName>
    </recommendedName>
</protein>
<dbReference type="AlphaFoldDB" id="A0A0A8X023"/>
<proteinExistence type="predicted"/>
<reference evidence="1 2" key="1">
    <citation type="submission" date="2013-06" db="EMBL/GenBank/DDBJ databases">
        <title>Whole genome shotgun sequence of Bacillus selenatarsenatis SF-1.</title>
        <authorList>
            <person name="Kuroda M."/>
            <person name="Sei K."/>
            <person name="Yamashita M."/>
            <person name="Ike M."/>
        </authorList>
    </citation>
    <scope>NUCLEOTIDE SEQUENCE [LARGE SCALE GENOMIC DNA]</scope>
    <source>
        <strain evidence="1 2">SF-1</strain>
    </source>
</reference>
<sequence>MKYCCGEHVELALDEAVDEFEVAPQLTKLESVDKSEFVCGYCGQPAVYIVANE</sequence>
<dbReference type="Pfam" id="PF14116">
    <property type="entry name" value="YyzF"/>
    <property type="match status" value="1"/>
</dbReference>